<gene>
    <name evidence="3" type="ORF">RHS04_06718</name>
</gene>
<organism evidence="3 4">
    <name type="scientific">Rhizoctonia solani</name>
    <dbReference type="NCBI Taxonomy" id="456999"/>
    <lineage>
        <taxon>Eukaryota</taxon>
        <taxon>Fungi</taxon>
        <taxon>Dikarya</taxon>
        <taxon>Basidiomycota</taxon>
        <taxon>Agaricomycotina</taxon>
        <taxon>Agaricomycetes</taxon>
        <taxon>Cantharellales</taxon>
        <taxon>Ceratobasidiaceae</taxon>
        <taxon>Rhizoctonia</taxon>
    </lineage>
</organism>
<dbReference type="AlphaFoldDB" id="A0A8H7H6E6"/>
<comment type="caution">
    <text evidence="3">The sequence shown here is derived from an EMBL/GenBank/DDBJ whole genome shotgun (WGS) entry which is preliminary data.</text>
</comment>
<reference evidence="3" key="1">
    <citation type="submission" date="2020-09" db="EMBL/GenBank/DDBJ databases">
        <title>Comparative genome analyses of four rice-infecting Rhizoctonia solani isolates reveal extensive enrichment of homogalacturonan modification genes.</title>
        <authorList>
            <person name="Lee D.-Y."/>
            <person name="Jeon J."/>
            <person name="Kim K.-T."/>
            <person name="Cheong K."/>
            <person name="Song H."/>
            <person name="Choi G."/>
            <person name="Ko J."/>
            <person name="Opiyo S.O."/>
            <person name="Zuo S."/>
            <person name="Madhav S."/>
            <person name="Lee Y.-H."/>
            <person name="Wang G.-L."/>
        </authorList>
    </citation>
    <scope>NUCLEOTIDE SEQUENCE</scope>
    <source>
        <strain evidence="3">AG1-IA YN-7</strain>
    </source>
</reference>
<name>A0A8H7H6E6_9AGAM</name>
<feature type="domain" description="DUF6589" evidence="2">
    <location>
        <begin position="365"/>
        <end position="433"/>
    </location>
</feature>
<evidence type="ECO:0000256" key="1">
    <source>
        <dbReference type="SAM" id="MobiDB-lite"/>
    </source>
</evidence>
<sequence>MGSVSNTSASTTSFGRSESTFISGPHTHGQTLERIISQDGKRPLKIARRELMKSSLLPKILDKLHTPPKYTGARPKAASKALDEWAWNHTVRLSRVELDKCAAQERKEELSTENETGHLTDFENLRYTNLMDKTNDFTPNLVRFLRAVGETKPKARNRRKENPGSTLEGIQPSFPAVMIVHSLAFEMAPRCNRYSWSTKAVKLLSESQIKKTKQMVLKHACFVSYDNLCLSKAIKAQRGDRHTVTDNGTAMTVVQMPDSVKEIFMKAVEEDVVLDHTSEPDTQIESTPNPAPEPLAPTMDPLAPIRDPAPAPAPTPAGSEPAPTNPDIAESDWPRSEASSAQSGEPAWDDFADFACYGRIAKYNQFLVFEIMFETVPGLLDIPIRHSDQLLGPPPRHIMPSGKEHQTRYFMLGTVPIDELSVAGNIQVIEEILW</sequence>
<dbReference type="EMBL" id="JACYCC010000114">
    <property type="protein sequence ID" value="KAF8675319.1"/>
    <property type="molecule type" value="Genomic_DNA"/>
</dbReference>
<proteinExistence type="predicted"/>
<feature type="compositionally biased region" description="Polar residues" evidence="1">
    <location>
        <begin position="1"/>
        <end position="22"/>
    </location>
</feature>
<feature type="region of interest" description="Disordered" evidence="1">
    <location>
        <begin position="277"/>
        <end position="345"/>
    </location>
</feature>
<dbReference type="InterPro" id="IPR046496">
    <property type="entry name" value="DUF6589"/>
</dbReference>
<dbReference type="Proteomes" id="UP000650582">
    <property type="component" value="Unassembled WGS sequence"/>
</dbReference>
<evidence type="ECO:0000259" key="2">
    <source>
        <dbReference type="Pfam" id="PF20231"/>
    </source>
</evidence>
<dbReference type="Pfam" id="PF20231">
    <property type="entry name" value="DUF6589"/>
    <property type="match status" value="1"/>
</dbReference>
<protein>
    <recommendedName>
        <fullName evidence="2">DUF6589 domain-containing protein</fullName>
    </recommendedName>
</protein>
<feature type="region of interest" description="Disordered" evidence="1">
    <location>
        <begin position="1"/>
        <end position="39"/>
    </location>
</feature>
<evidence type="ECO:0000313" key="3">
    <source>
        <dbReference type="EMBL" id="KAF8675319.1"/>
    </source>
</evidence>
<accession>A0A8H7H6E6</accession>
<evidence type="ECO:0000313" key="4">
    <source>
        <dbReference type="Proteomes" id="UP000650582"/>
    </source>
</evidence>